<dbReference type="AlphaFoldDB" id="A0A433U538"/>
<dbReference type="EMBL" id="RQTK01000071">
    <property type="protein sequence ID" value="RUS88903.1"/>
    <property type="molecule type" value="Genomic_DNA"/>
</dbReference>
<evidence type="ECO:0000313" key="4">
    <source>
        <dbReference type="Proteomes" id="UP000271974"/>
    </source>
</evidence>
<gene>
    <name evidence="3" type="ORF">EGW08_003342</name>
</gene>
<evidence type="ECO:0000313" key="3">
    <source>
        <dbReference type="EMBL" id="RUS88903.1"/>
    </source>
</evidence>
<evidence type="ECO:0000256" key="2">
    <source>
        <dbReference type="SAM" id="SignalP"/>
    </source>
</evidence>
<keyword evidence="2" id="KW-0732">Signal</keyword>
<evidence type="ECO:0000256" key="1">
    <source>
        <dbReference type="SAM" id="MobiDB-lite"/>
    </source>
</evidence>
<feature type="signal peptide" evidence="2">
    <location>
        <begin position="1"/>
        <end position="30"/>
    </location>
</feature>
<accession>A0A433U538</accession>
<feature type="region of interest" description="Disordered" evidence="1">
    <location>
        <begin position="200"/>
        <end position="247"/>
    </location>
</feature>
<keyword evidence="4" id="KW-1185">Reference proteome</keyword>
<comment type="caution">
    <text evidence="3">The sequence shown here is derived from an EMBL/GenBank/DDBJ whole genome shotgun (WGS) entry which is preliminary data.</text>
</comment>
<name>A0A433U538_ELYCH</name>
<reference evidence="3 4" key="1">
    <citation type="submission" date="2019-01" db="EMBL/GenBank/DDBJ databases">
        <title>A draft genome assembly of the solar-powered sea slug Elysia chlorotica.</title>
        <authorList>
            <person name="Cai H."/>
            <person name="Li Q."/>
            <person name="Fang X."/>
            <person name="Li J."/>
            <person name="Curtis N.E."/>
            <person name="Altenburger A."/>
            <person name="Shibata T."/>
            <person name="Feng M."/>
            <person name="Maeda T."/>
            <person name="Schwartz J.A."/>
            <person name="Shigenobu S."/>
            <person name="Lundholm N."/>
            <person name="Nishiyama T."/>
            <person name="Yang H."/>
            <person name="Hasebe M."/>
            <person name="Li S."/>
            <person name="Pierce S.K."/>
            <person name="Wang J."/>
        </authorList>
    </citation>
    <scope>NUCLEOTIDE SEQUENCE [LARGE SCALE GENOMIC DNA]</scope>
    <source>
        <strain evidence="3">EC2010</strain>
        <tissue evidence="3">Whole organism of an adult</tissue>
    </source>
</reference>
<sequence length="247" mass="26906">MEYQGWCLLTGRCLAIALLLAVVSVDQGQAASSLARSKRQTEAQEECVAACEEKCGDYTFDCWYGICTGCRWMCPYTCRLGITEAGEEEEEEEEGEEGALAERKVSSHVMLLALVLLTACVHSGQTRTLGSRARRQADFDQAACESDCKQRCQANTLGCVYNLCTPCYLSCPLSCSFTAYWSGQAGGSNTGQAQTLTGPAAVTATEPPATQTASQPDTQDAAPAQQDKKKNRKRRRKNKNKQNRKKG</sequence>
<feature type="compositionally biased region" description="Low complexity" evidence="1">
    <location>
        <begin position="200"/>
        <end position="225"/>
    </location>
</feature>
<organism evidence="3 4">
    <name type="scientific">Elysia chlorotica</name>
    <name type="common">Eastern emerald elysia</name>
    <name type="synonym">Sea slug</name>
    <dbReference type="NCBI Taxonomy" id="188477"/>
    <lineage>
        <taxon>Eukaryota</taxon>
        <taxon>Metazoa</taxon>
        <taxon>Spiralia</taxon>
        <taxon>Lophotrochozoa</taxon>
        <taxon>Mollusca</taxon>
        <taxon>Gastropoda</taxon>
        <taxon>Heterobranchia</taxon>
        <taxon>Euthyneura</taxon>
        <taxon>Panpulmonata</taxon>
        <taxon>Sacoglossa</taxon>
        <taxon>Placobranchoidea</taxon>
        <taxon>Plakobranchidae</taxon>
        <taxon>Elysia</taxon>
    </lineage>
</organism>
<proteinExistence type="predicted"/>
<feature type="chain" id="PRO_5019381157" description="4Fe-4S ferredoxin-type domain-containing protein" evidence="2">
    <location>
        <begin position="31"/>
        <end position="247"/>
    </location>
</feature>
<dbReference type="Proteomes" id="UP000271974">
    <property type="component" value="Unassembled WGS sequence"/>
</dbReference>
<evidence type="ECO:0008006" key="5">
    <source>
        <dbReference type="Google" id="ProtNLM"/>
    </source>
</evidence>
<feature type="compositionally biased region" description="Basic residues" evidence="1">
    <location>
        <begin position="229"/>
        <end position="247"/>
    </location>
</feature>
<protein>
    <recommendedName>
        <fullName evidence="5">4Fe-4S ferredoxin-type domain-containing protein</fullName>
    </recommendedName>
</protein>